<keyword evidence="1" id="KW-0436">Ligase</keyword>
<evidence type="ECO:0000313" key="6">
    <source>
        <dbReference type="EMBL" id="MDD9207235.1"/>
    </source>
</evidence>
<keyword evidence="2 4" id="KW-0547">Nucleotide-binding</keyword>
<reference evidence="6" key="1">
    <citation type="submission" date="2023-02" db="EMBL/GenBank/DDBJ databases">
        <title>Georgenia sp.10Sc9-8, isolated from a soil sample collected from the Taklamakan desert.</title>
        <authorList>
            <person name="Liu S."/>
        </authorList>
    </citation>
    <scope>NUCLEOTIDE SEQUENCE</scope>
    <source>
        <strain evidence="6">10Sc9-8</strain>
    </source>
</reference>
<keyword evidence="3 4" id="KW-0067">ATP-binding</keyword>
<evidence type="ECO:0000256" key="2">
    <source>
        <dbReference type="ARBA" id="ARBA00022741"/>
    </source>
</evidence>
<accession>A0ABT5U1G4</accession>
<dbReference type="PROSITE" id="PS50975">
    <property type="entry name" value="ATP_GRASP"/>
    <property type="match status" value="1"/>
</dbReference>
<keyword evidence="7" id="KW-1185">Reference proteome</keyword>
<feature type="domain" description="ATP-grasp" evidence="5">
    <location>
        <begin position="104"/>
        <end position="320"/>
    </location>
</feature>
<dbReference type="InterPro" id="IPR052032">
    <property type="entry name" value="ATP-dep_AA_Ligase"/>
</dbReference>
<dbReference type="PANTHER" id="PTHR43585:SF2">
    <property type="entry name" value="ATP-GRASP ENZYME FSQD"/>
    <property type="match status" value="1"/>
</dbReference>
<sequence>MPTNIFVMGLDELNRPLLEALPDAEDYTFHQLLTQEELQSGDIAITDLVTMAMGVLDSFDGPIDAVVGYWDFPVTMLVPIICERYGLRSAGLGAVVRCEHKYWSRLVQEPVIDEHPGFGLLDLDDPHPTLPEHLSYPVWIKPVKSTESEGAFRVEDDEQLQDAVVQEREIIGRLGDPFNDILALLDLPPEIAEIGGNACMVEESATGRQITVEGYSLRGDVEIFGVVDSHHYPGVSSFLRYQYPSTLPEHLQDRLGDVSRRAISAVGLDDTTFNIEFFWDDDTETLTLLEINPRHSQSHAPLFQLVDGRPNHATMVHLALGQTPDALPGDGEFAVAAKWYLRHFSDGIVRRVPSPEQITAIEERIPGTTIQILLEEGQRLSDLRGGDSYSYALAEIFVGGQDEEELRRRYDTCVEALGIEIDDDEPEGA</sequence>
<dbReference type="Proteomes" id="UP001165561">
    <property type="component" value="Unassembled WGS sequence"/>
</dbReference>
<evidence type="ECO:0000256" key="4">
    <source>
        <dbReference type="PROSITE-ProRule" id="PRU00409"/>
    </source>
</evidence>
<dbReference type="Gene3D" id="3.30.470.20">
    <property type="entry name" value="ATP-grasp fold, B domain"/>
    <property type="match status" value="1"/>
</dbReference>
<dbReference type="InterPro" id="IPR011761">
    <property type="entry name" value="ATP-grasp"/>
</dbReference>
<evidence type="ECO:0000313" key="7">
    <source>
        <dbReference type="Proteomes" id="UP001165561"/>
    </source>
</evidence>
<organism evidence="6 7">
    <name type="scientific">Georgenia halotolerans</name>
    <dbReference type="NCBI Taxonomy" id="3028317"/>
    <lineage>
        <taxon>Bacteria</taxon>
        <taxon>Bacillati</taxon>
        <taxon>Actinomycetota</taxon>
        <taxon>Actinomycetes</taxon>
        <taxon>Micrococcales</taxon>
        <taxon>Bogoriellaceae</taxon>
        <taxon>Georgenia</taxon>
    </lineage>
</organism>
<dbReference type="Pfam" id="PF13535">
    <property type="entry name" value="ATP-grasp_4"/>
    <property type="match status" value="1"/>
</dbReference>
<name>A0ABT5U1G4_9MICO</name>
<dbReference type="EMBL" id="JARACI010001068">
    <property type="protein sequence ID" value="MDD9207235.1"/>
    <property type="molecule type" value="Genomic_DNA"/>
</dbReference>
<evidence type="ECO:0000259" key="5">
    <source>
        <dbReference type="PROSITE" id="PS50975"/>
    </source>
</evidence>
<comment type="caution">
    <text evidence="6">The sequence shown here is derived from an EMBL/GenBank/DDBJ whole genome shotgun (WGS) entry which is preliminary data.</text>
</comment>
<dbReference type="SUPFAM" id="SSF56059">
    <property type="entry name" value="Glutathione synthetase ATP-binding domain-like"/>
    <property type="match status" value="1"/>
</dbReference>
<proteinExistence type="predicted"/>
<protein>
    <submittedName>
        <fullName evidence="6">ATP-grasp domain-containing protein</fullName>
    </submittedName>
</protein>
<dbReference type="PANTHER" id="PTHR43585">
    <property type="entry name" value="FUMIPYRROLE BIOSYNTHESIS PROTEIN C"/>
    <property type="match status" value="1"/>
</dbReference>
<gene>
    <name evidence="6" type="ORF">PU560_12270</name>
</gene>
<evidence type="ECO:0000256" key="3">
    <source>
        <dbReference type="ARBA" id="ARBA00022840"/>
    </source>
</evidence>
<evidence type="ECO:0000256" key="1">
    <source>
        <dbReference type="ARBA" id="ARBA00022598"/>
    </source>
</evidence>